<dbReference type="AlphaFoldDB" id="A0A517SQ07"/>
<reference evidence="3 4" key="1">
    <citation type="submission" date="2019-02" db="EMBL/GenBank/DDBJ databases">
        <title>Deep-cultivation of Planctomycetes and their phenomic and genomic characterization uncovers novel biology.</title>
        <authorList>
            <person name="Wiegand S."/>
            <person name="Jogler M."/>
            <person name="Boedeker C."/>
            <person name="Pinto D."/>
            <person name="Vollmers J."/>
            <person name="Rivas-Marin E."/>
            <person name="Kohn T."/>
            <person name="Peeters S.H."/>
            <person name="Heuer A."/>
            <person name="Rast P."/>
            <person name="Oberbeckmann S."/>
            <person name="Bunk B."/>
            <person name="Jeske O."/>
            <person name="Meyerdierks A."/>
            <person name="Storesund J.E."/>
            <person name="Kallscheuer N."/>
            <person name="Luecker S."/>
            <person name="Lage O.M."/>
            <person name="Pohl T."/>
            <person name="Merkel B.J."/>
            <person name="Hornburger P."/>
            <person name="Mueller R.-W."/>
            <person name="Bruemmer F."/>
            <person name="Labrenz M."/>
            <person name="Spormann A.M."/>
            <person name="Op den Camp H."/>
            <person name="Overmann J."/>
            <person name="Amann R."/>
            <person name="Jetten M.S.M."/>
            <person name="Mascher T."/>
            <person name="Medema M.H."/>
            <person name="Devos D.P."/>
            <person name="Kaster A.-K."/>
            <person name="Ovreas L."/>
            <person name="Rohde M."/>
            <person name="Galperin M.Y."/>
            <person name="Jogler C."/>
        </authorList>
    </citation>
    <scope>NUCLEOTIDE SEQUENCE [LARGE SCALE GENOMIC DNA]</scope>
    <source>
        <strain evidence="3 4">SV_7m_r</strain>
    </source>
</reference>
<dbReference type="InterPro" id="IPR013424">
    <property type="entry name" value="Ice-binding_C"/>
</dbReference>
<dbReference type="NCBIfam" id="TIGR02595">
    <property type="entry name" value="PEP_CTERM"/>
    <property type="match status" value="1"/>
</dbReference>
<keyword evidence="1" id="KW-0732">Signal</keyword>
<dbReference type="InterPro" id="IPR013320">
    <property type="entry name" value="ConA-like_dom_sf"/>
</dbReference>
<gene>
    <name evidence="3" type="ORF">SV7mr_06780</name>
</gene>
<feature type="domain" description="Ice-binding protein C-terminal" evidence="2">
    <location>
        <begin position="220"/>
        <end position="244"/>
    </location>
</feature>
<name>A0A517SQ07_9BACT</name>
<dbReference type="Gene3D" id="2.60.120.200">
    <property type="match status" value="1"/>
</dbReference>
<accession>A0A517SQ07</accession>
<feature type="chain" id="PRO_5021902158" description="Ice-binding protein C-terminal domain-containing protein" evidence="1">
    <location>
        <begin position="22"/>
        <end position="246"/>
    </location>
</feature>
<dbReference type="Pfam" id="PF07589">
    <property type="entry name" value="PEP-CTERM"/>
    <property type="match status" value="1"/>
</dbReference>
<dbReference type="RefSeq" id="WP_145269158.1">
    <property type="nucleotide sequence ID" value="NZ_CP036272.1"/>
</dbReference>
<keyword evidence="4" id="KW-1185">Reference proteome</keyword>
<organism evidence="3 4">
    <name type="scientific">Stieleria bergensis</name>
    <dbReference type="NCBI Taxonomy" id="2528025"/>
    <lineage>
        <taxon>Bacteria</taxon>
        <taxon>Pseudomonadati</taxon>
        <taxon>Planctomycetota</taxon>
        <taxon>Planctomycetia</taxon>
        <taxon>Pirellulales</taxon>
        <taxon>Pirellulaceae</taxon>
        <taxon>Stieleria</taxon>
    </lineage>
</organism>
<dbReference type="Proteomes" id="UP000315003">
    <property type="component" value="Chromosome"/>
</dbReference>
<dbReference type="Pfam" id="PF13385">
    <property type="entry name" value="Laminin_G_3"/>
    <property type="match status" value="1"/>
</dbReference>
<dbReference type="EMBL" id="CP036272">
    <property type="protein sequence ID" value="QDT58189.1"/>
    <property type="molecule type" value="Genomic_DNA"/>
</dbReference>
<evidence type="ECO:0000259" key="2">
    <source>
        <dbReference type="Pfam" id="PF07589"/>
    </source>
</evidence>
<evidence type="ECO:0000313" key="3">
    <source>
        <dbReference type="EMBL" id="QDT58189.1"/>
    </source>
</evidence>
<dbReference type="SUPFAM" id="SSF49899">
    <property type="entry name" value="Concanavalin A-like lectins/glucanases"/>
    <property type="match status" value="1"/>
</dbReference>
<protein>
    <recommendedName>
        <fullName evidence="2">Ice-binding protein C-terminal domain-containing protein</fullName>
    </recommendedName>
</protein>
<evidence type="ECO:0000313" key="4">
    <source>
        <dbReference type="Proteomes" id="UP000315003"/>
    </source>
</evidence>
<sequence length="246" mass="26032" precursor="true">MKRLVCFVVFFAVFIASKVDAGVVYDFSFDSSLDDYQGSGIGSVSVQGTPTITPGGVSGAYARFDGGNSSSSDAINLNVVDDHLSFGNFAIRLSVLNFPAFYKWDDYLGLRTSSGLRAHLERTGDDAIALFSDSGPGSVHIPSGDPLLVEQWYDLLLTGEAIGGDVLLSLYVDGQLQGTGTGVGRAGDSLTEIRIGGRVGADNRYINAGIDNVQVFDTHAVPEPSSCLALIGLTVGATLVRRRRNK</sequence>
<feature type="signal peptide" evidence="1">
    <location>
        <begin position="1"/>
        <end position="21"/>
    </location>
</feature>
<proteinExistence type="predicted"/>
<evidence type="ECO:0000256" key="1">
    <source>
        <dbReference type="SAM" id="SignalP"/>
    </source>
</evidence>